<evidence type="ECO:0000256" key="6">
    <source>
        <dbReference type="SAM" id="MobiDB-lite"/>
    </source>
</evidence>
<dbReference type="Gene3D" id="2.60.40.150">
    <property type="entry name" value="C2 domain"/>
    <property type="match status" value="1"/>
</dbReference>
<dbReference type="Gene3D" id="1.20.5.2440">
    <property type="match status" value="1"/>
</dbReference>
<feature type="domain" description="FIP-RBD" evidence="8">
    <location>
        <begin position="598"/>
        <end position="660"/>
    </location>
</feature>
<evidence type="ECO:0000259" key="7">
    <source>
        <dbReference type="PROSITE" id="PS50004"/>
    </source>
</evidence>
<dbReference type="PANTHER" id="PTHR15746:SF23">
    <property type="entry name" value="RAB11 INTERACTING PROTEIN, ISOFORM A"/>
    <property type="match status" value="1"/>
</dbReference>
<feature type="compositionally biased region" description="Polar residues" evidence="6">
    <location>
        <begin position="278"/>
        <end position="287"/>
    </location>
</feature>
<accession>A0A818BYZ6</accession>
<feature type="compositionally biased region" description="Low complexity" evidence="6">
    <location>
        <begin position="474"/>
        <end position="491"/>
    </location>
</feature>
<evidence type="ECO:0000256" key="4">
    <source>
        <dbReference type="ARBA" id="ARBA00022753"/>
    </source>
</evidence>
<keyword evidence="5" id="KW-0653">Protein transport</keyword>
<evidence type="ECO:0000313" key="12">
    <source>
        <dbReference type="Proteomes" id="UP000663833"/>
    </source>
</evidence>
<dbReference type="InterPro" id="IPR037245">
    <property type="entry name" value="FIP-RBD_C_sf"/>
</dbReference>
<dbReference type="PROSITE" id="PS51511">
    <property type="entry name" value="FIP_RBD"/>
    <property type="match status" value="1"/>
</dbReference>
<protein>
    <submittedName>
        <fullName evidence="11">Uncharacterized protein</fullName>
    </submittedName>
</protein>
<name>A0A818BYZ6_9BILA</name>
<evidence type="ECO:0000256" key="2">
    <source>
        <dbReference type="ARBA" id="ARBA00022448"/>
    </source>
</evidence>
<dbReference type="EMBL" id="CAJNYD010002533">
    <property type="protein sequence ID" value="CAF3424252.1"/>
    <property type="molecule type" value="Genomic_DNA"/>
</dbReference>
<dbReference type="GO" id="GO:0015031">
    <property type="term" value="P:protein transport"/>
    <property type="evidence" value="ECO:0007669"/>
    <property type="project" value="UniProtKB-KW"/>
</dbReference>
<dbReference type="InterPro" id="IPR035892">
    <property type="entry name" value="C2_domain_sf"/>
</dbReference>
<feature type="region of interest" description="Disordered" evidence="6">
    <location>
        <begin position="433"/>
        <end position="507"/>
    </location>
</feature>
<dbReference type="GO" id="GO:0055037">
    <property type="term" value="C:recycling endosome"/>
    <property type="evidence" value="ECO:0007669"/>
    <property type="project" value="UniProtKB-SubCell"/>
</dbReference>
<keyword evidence="3" id="KW-0597">Phosphoprotein</keyword>
<feature type="compositionally biased region" description="Low complexity" evidence="6">
    <location>
        <begin position="288"/>
        <end position="300"/>
    </location>
</feature>
<dbReference type="Proteomes" id="UP000663825">
    <property type="component" value="Unassembled WGS sequence"/>
</dbReference>
<organism evidence="11 12">
    <name type="scientific">Rotaria socialis</name>
    <dbReference type="NCBI Taxonomy" id="392032"/>
    <lineage>
        <taxon>Eukaryota</taxon>
        <taxon>Metazoa</taxon>
        <taxon>Spiralia</taxon>
        <taxon>Gnathifera</taxon>
        <taxon>Rotifera</taxon>
        <taxon>Eurotatoria</taxon>
        <taxon>Bdelloidea</taxon>
        <taxon>Philodinida</taxon>
        <taxon>Philodinidae</taxon>
        <taxon>Rotaria</taxon>
    </lineage>
</organism>
<keyword evidence="4" id="KW-0967">Endosome</keyword>
<dbReference type="OrthoDB" id="8956628at2759"/>
<gene>
    <name evidence="10" type="ORF">FME351_LOCUS7845</name>
    <name evidence="11" type="ORF">LUA448_LOCUS19730</name>
    <name evidence="9" type="ORF">TIS948_LOCUS21930</name>
</gene>
<evidence type="ECO:0000259" key="8">
    <source>
        <dbReference type="PROSITE" id="PS51511"/>
    </source>
</evidence>
<evidence type="ECO:0000256" key="5">
    <source>
        <dbReference type="ARBA" id="ARBA00022927"/>
    </source>
</evidence>
<dbReference type="SUPFAM" id="SSF49562">
    <property type="entry name" value="C2 domain (Calcium/lipid-binding domain, CaLB)"/>
    <property type="match status" value="1"/>
</dbReference>
<feature type="compositionally biased region" description="Polar residues" evidence="6">
    <location>
        <begin position="236"/>
        <end position="268"/>
    </location>
</feature>
<dbReference type="Proteomes" id="UP000663869">
    <property type="component" value="Unassembled WGS sequence"/>
</dbReference>
<dbReference type="PANTHER" id="PTHR15746">
    <property type="entry name" value="RAB11-RELATED"/>
    <property type="match status" value="1"/>
</dbReference>
<dbReference type="AlphaFoldDB" id="A0A818BYZ6"/>
<dbReference type="PROSITE" id="PS50004">
    <property type="entry name" value="C2"/>
    <property type="match status" value="1"/>
</dbReference>
<dbReference type="InterPro" id="IPR037789">
    <property type="entry name" value="FIP_classI"/>
</dbReference>
<dbReference type="EMBL" id="CAJNXB010003765">
    <property type="protein sequence ID" value="CAF3336482.1"/>
    <property type="molecule type" value="Genomic_DNA"/>
</dbReference>
<evidence type="ECO:0000256" key="3">
    <source>
        <dbReference type="ARBA" id="ARBA00022553"/>
    </source>
</evidence>
<dbReference type="Pfam" id="PF00168">
    <property type="entry name" value="C2"/>
    <property type="match status" value="1"/>
</dbReference>
<dbReference type="GO" id="GO:0045055">
    <property type="term" value="P:regulated exocytosis"/>
    <property type="evidence" value="ECO:0007669"/>
    <property type="project" value="TreeGrafter"/>
</dbReference>
<feature type="compositionally biased region" description="Polar residues" evidence="6">
    <location>
        <begin position="433"/>
        <end position="451"/>
    </location>
</feature>
<sequence>MSKINLSPNYCSCTVNQARNLLDKTKNGIDPFCVISNGKEKFVTAVCEKTSSPDWHEQCDMPIADDARIKLTIYHKNKSSLSKGDFIGRAYVSLRDLNDYDRVHTKWCKLTDKDGKSDKDRGEIEVSLQFYSKNNTTGSVLDLATKKKHLSLKDIKHSLSDKFKVASKHRKHDQQNSGNQLADQHQRLGGDDGSIYSARRFPDDSTSESASFMGSHSSLSSLPFNDTKQQKKKSLAPSSGFGSTVGSETPHSSHRSITSDYETSSILDSASMYGGEETSMTSPSIRSQIQEQQQQHQIFIGDHVSSFNSSDKKTKQEPVPSPILSKKIPTNASNSILSPLSRESKRNTTITSDDIEAAFDTIHNNNNNNNNNNKTSINKLKDYDMTSTSNAFFGLSTIKENLDKDDNIFSTNSSKQSNDEEIDFNNIITKINQTNDNQTSKTLTSDTYQSKSNHHPKEQQNSLHYRSDDIQTPSASISIKPSTNSSSSITVSKKKQFDDTHDSTDEDVDELLGKFERISSMRSSVRRRIQPRDDIMQQSFFENENKGPFGSDQTSRSTTLPDIIGEPSAKDSSPHKIPGPRKLVHNGLCVLGYDNVKSIPINPKMRQELDYLDREELLHVIAYQTELLRKRDTRVKDLEHYADGLLVKIVEQCPNILQNGTIKLNRK</sequence>
<keyword evidence="2" id="KW-0813">Transport</keyword>
<dbReference type="SUPFAM" id="SSF144270">
    <property type="entry name" value="Eferin C-derminal domain-like"/>
    <property type="match status" value="1"/>
</dbReference>
<evidence type="ECO:0000256" key="1">
    <source>
        <dbReference type="ARBA" id="ARBA00004172"/>
    </source>
</evidence>
<comment type="caution">
    <text evidence="11">The sequence shown here is derived from an EMBL/GenBank/DDBJ whole genome shotgun (WGS) entry which is preliminary data.</text>
</comment>
<feature type="domain" description="C2" evidence="7">
    <location>
        <begin position="1"/>
        <end position="108"/>
    </location>
</feature>
<evidence type="ECO:0000313" key="9">
    <source>
        <dbReference type="EMBL" id="CAF3336482.1"/>
    </source>
</evidence>
<dbReference type="InterPro" id="IPR000008">
    <property type="entry name" value="C2_dom"/>
</dbReference>
<reference evidence="11" key="1">
    <citation type="submission" date="2021-02" db="EMBL/GenBank/DDBJ databases">
        <authorList>
            <person name="Nowell W R."/>
        </authorList>
    </citation>
    <scope>NUCLEOTIDE SEQUENCE</scope>
</reference>
<feature type="compositionally biased region" description="Low complexity" evidence="6">
    <location>
        <begin position="209"/>
        <end position="221"/>
    </location>
</feature>
<evidence type="ECO:0000313" key="11">
    <source>
        <dbReference type="EMBL" id="CAF3424252.1"/>
    </source>
</evidence>
<comment type="subcellular location">
    <subcellularLocation>
        <location evidence="1">Recycling endosome</location>
    </subcellularLocation>
</comment>
<dbReference type="GO" id="GO:0031267">
    <property type="term" value="F:small GTPase binding"/>
    <property type="evidence" value="ECO:0007669"/>
    <property type="project" value="InterPro"/>
</dbReference>
<dbReference type="Proteomes" id="UP000663833">
    <property type="component" value="Unassembled WGS sequence"/>
</dbReference>
<dbReference type="EMBL" id="CAJNYU010000743">
    <property type="protein sequence ID" value="CAF3387622.1"/>
    <property type="molecule type" value="Genomic_DNA"/>
</dbReference>
<dbReference type="SMART" id="SM00239">
    <property type="entry name" value="C2"/>
    <property type="match status" value="1"/>
</dbReference>
<dbReference type="InterPro" id="IPR019018">
    <property type="entry name" value="Rab-bd_FIP-RBD"/>
</dbReference>
<proteinExistence type="predicted"/>
<dbReference type="Pfam" id="PF09457">
    <property type="entry name" value="RBD-FIP"/>
    <property type="match status" value="1"/>
</dbReference>
<evidence type="ECO:0000313" key="10">
    <source>
        <dbReference type="EMBL" id="CAF3387622.1"/>
    </source>
</evidence>
<feature type="region of interest" description="Disordered" evidence="6">
    <location>
        <begin position="163"/>
        <end position="336"/>
    </location>
</feature>